<dbReference type="AlphaFoldDB" id="A0A0S4U2D2"/>
<reference evidence="1" key="1">
    <citation type="submission" date="2015-10" db="EMBL/GenBank/DDBJ databases">
        <authorList>
            <person name="Gilbert D.G."/>
        </authorList>
    </citation>
    <scope>NUCLEOTIDE SEQUENCE</scope>
    <source>
        <strain evidence="1">Phyl III-seqv23</strain>
    </source>
</reference>
<name>A0A0S4U2D2_RALSL</name>
<organism evidence="1">
    <name type="scientific">Ralstonia solanacearum</name>
    <name type="common">Pseudomonas solanacearum</name>
    <dbReference type="NCBI Taxonomy" id="305"/>
    <lineage>
        <taxon>Bacteria</taxon>
        <taxon>Pseudomonadati</taxon>
        <taxon>Pseudomonadota</taxon>
        <taxon>Betaproteobacteria</taxon>
        <taxon>Burkholderiales</taxon>
        <taxon>Burkholderiaceae</taxon>
        <taxon>Ralstonia</taxon>
        <taxon>Ralstonia solanacearum species complex</taxon>
    </lineage>
</organism>
<protein>
    <recommendedName>
        <fullName evidence="2">RHS repeat protein</fullName>
    </recommendedName>
</protein>
<dbReference type="Gene3D" id="2.180.10.10">
    <property type="entry name" value="RHS repeat-associated core"/>
    <property type="match status" value="1"/>
</dbReference>
<gene>
    <name evidence="1" type="ORF">RUN39_v1_2760005</name>
</gene>
<sequence>MLLLACVTDGTGSHNYSYNAVGSLGANRLSEEAVPDQSDTLRTTQYDALGRPTERRIGSLSETWTYDLLGRKVGHGTPLGQFSYAYLGETGQASRQ</sequence>
<dbReference type="EMBL" id="LN899819">
    <property type="protein sequence ID" value="CUV15889.1"/>
    <property type="molecule type" value="Genomic_DNA"/>
</dbReference>
<evidence type="ECO:0008006" key="2">
    <source>
        <dbReference type="Google" id="ProtNLM"/>
    </source>
</evidence>
<accession>A0A0S4U2D2</accession>
<proteinExistence type="predicted"/>
<evidence type="ECO:0000313" key="1">
    <source>
        <dbReference type="EMBL" id="CUV15889.1"/>
    </source>
</evidence>